<keyword evidence="2 6" id="KW-0812">Transmembrane</keyword>
<keyword evidence="4 6" id="KW-1133">Transmembrane helix</keyword>
<feature type="transmembrane region" description="Helical" evidence="6">
    <location>
        <begin position="976"/>
        <end position="1005"/>
    </location>
</feature>
<keyword evidence="5 6" id="KW-0472">Membrane</keyword>
<keyword evidence="10" id="KW-1185">Reference proteome</keyword>
<evidence type="ECO:0000256" key="5">
    <source>
        <dbReference type="ARBA" id="ARBA00023136"/>
    </source>
</evidence>
<organism evidence="9 10">
    <name type="scientific">Eptatretus burgeri</name>
    <name type="common">Inshore hagfish</name>
    <dbReference type="NCBI Taxonomy" id="7764"/>
    <lineage>
        <taxon>Eukaryota</taxon>
        <taxon>Metazoa</taxon>
        <taxon>Chordata</taxon>
        <taxon>Craniata</taxon>
        <taxon>Vertebrata</taxon>
        <taxon>Cyclostomata</taxon>
        <taxon>Myxini</taxon>
        <taxon>Myxiniformes</taxon>
        <taxon>Myxinidae</taxon>
        <taxon>Eptatretinae</taxon>
        <taxon>Eptatretus</taxon>
    </lineage>
</organism>
<dbReference type="GeneTree" id="ENSGT00940000155077"/>
<dbReference type="Gene3D" id="1.20.5.2480">
    <property type="match status" value="1"/>
</dbReference>
<feature type="transmembrane region" description="Helical" evidence="6">
    <location>
        <begin position="1090"/>
        <end position="1112"/>
    </location>
</feature>
<name>A0A8C4WUX6_EPTBU</name>
<feature type="region of interest" description="Disordered" evidence="7">
    <location>
        <begin position="23"/>
        <end position="63"/>
    </location>
</feature>
<evidence type="ECO:0000256" key="6">
    <source>
        <dbReference type="RuleBase" id="RU210713"/>
    </source>
</evidence>
<feature type="compositionally biased region" description="Basic and acidic residues" evidence="7">
    <location>
        <begin position="705"/>
        <end position="721"/>
    </location>
</feature>
<feature type="domain" description="Reticulon" evidence="8">
    <location>
        <begin position="962"/>
        <end position="1151"/>
    </location>
</feature>
<protein>
    <recommendedName>
        <fullName evidence="6">Reticulon</fullName>
    </recommendedName>
</protein>
<sequence>MDSSKGGRAEDCTDLTAEDAEFSTKLSHGSASTFAAASDPMMASHKVTQPNTASDSQDENSISATVPSYIELSQVKETDSHRVEMGEHDLFKGFIGNEGQIEKLPSYEPWSTFETKILPNEENYGTYLVTNDATSKTEPLATKERSSISDWSTLDSLESTPTDDFEVTHSRLPIMPVGASEFVESKEPQLFHLHSDKSGSASLELGSKEECVTALNTYPSPEEDGIKLDRMYSMEKVVFLDKTPYLDTDSGKQDKVAEKPACSENITVEIHREPSRTDSHMDMDSLDGHPTIYNTGYSEAETISISQESSPLEEVSPMVEEDLPVTGAEVLQHQVEDLDSEQSATLRGRHQIDENNLKSDFSHMQRDLHLDTFHHPQSKMENLSEQIGFETRKPASGPAASFATMMSDIHAPLKDEDGGTELAVKNVNFKTDIQVKPFAAVAPTLSEVANCKVKEQQEMLNKNWANLDDEMETETVSTGIPAVSSYDKDFTSFMMEEHQDGSKQQEGWKPGSRYTYWGSGGVFETEPFQPTKQQFVSKTTDTSVPNATLASLVIDENHFNMLSEPGSSISQPDEMVGQPAVGFPKVIAACEPEYKEQHQSSYQPGKPQEKALSSSLFEEFLSPSDSTQLDDLVDKTKPILPQSVKQNISECERLVEVHKPSHSLLDEIVVEDVTKMAKSVFADVPSFQDGSTLDILSLKQSPPCKNDDGKPALPEDPKFSDKFPLEFPSTKSKHQPDLKQIHQSQPPFYLDDVSEESRLHHRLDDIFAKPISADWQGEDYSETKSSDSLLAISKRPMFSEGLNKEPNVKNASSALSSSVILPKEESTATSSLQDKKSDMCYSEREDPTLAVKLIEEPQERWEETTTDLPEEDLMIDEEMTALTINIPRADDSSSTRSSQPSPSDPDFVPPTVIIEGPTEEPHYDEPQLPVKIGAELETGSTLRRRVIRPTPWMMSHIKRQTVQDLLYWCDVRSSTVVFVALLLMLITVSTFSILSVIGYMGLAILGVTIPWRVARGVVCAMQKRADGHPFRAYLDADISLHNEQVMSLLEPVRMYTNATTRELLRLVLVYDIVDSIKFLLILWLSTYVGAYFNALTLLILGVIFAFSLPITYDKYKIKHILAQIRAQIHDMVARVRSLIPTGKPQEALKAQ</sequence>
<evidence type="ECO:0000313" key="9">
    <source>
        <dbReference type="Ensembl" id="ENSEBUP00000012246.1"/>
    </source>
</evidence>
<proteinExistence type="predicted"/>
<evidence type="ECO:0000313" key="10">
    <source>
        <dbReference type="Proteomes" id="UP000694388"/>
    </source>
</evidence>
<dbReference type="GO" id="GO:0030424">
    <property type="term" value="C:axon"/>
    <property type="evidence" value="ECO:0007669"/>
    <property type="project" value="TreeGrafter"/>
</dbReference>
<evidence type="ECO:0000259" key="8">
    <source>
        <dbReference type="PROSITE" id="PS50845"/>
    </source>
</evidence>
<accession>A0A8C4WUX6</accession>
<dbReference type="GO" id="GO:0005789">
    <property type="term" value="C:endoplasmic reticulum membrane"/>
    <property type="evidence" value="ECO:0007669"/>
    <property type="project" value="UniProtKB-SubCell"/>
</dbReference>
<dbReference type="PANTHER" id="PTHR45799">
    <property type="entry name" value="RETICULON-LIKE PROTEIN"/>
    <property type="match status" value="1"/>
</dbReference>
<feature type="compositionally biased region" description="Polar residues" evidence="7">
    <location>
        <begin position="46"/>
        <end position="63"/>
    </location>
</feature>
<feature type="transmembrane region" description="Helical" evidence="6">
    <location>
        <begin position="1063"/>
        <end position="1084"/>
    </location>
</feature>
<feature type="region of interest" description="Disordered" evidence="7">
    <location>
        <begin position="887"/>
        <end position="909"/>
    </location>
</feature>
<comment type="subcellular location">
    <subcellularLocation>
        <location evidence="1 6">Endoplasmic reticulum membrane</location>
        <topology evidence="1 6">Multi-pass membrane protein</topology>
    </subcellularLocation>
</comment>
<dbReference type="Pfam" id="PF02453">
    <property type="entry name" value="Reticulon"/>
    <property type="match status" value="1"/>
</dbReference>
<feature type="compositionally biased region" description="Basic and acidic residues" evidence="7">
    <location>
        <begin position="833"/>
        <end position="843"/>
    </location>
</feature>
<evidence type="ECO:0000256" key="1">
    <source>
        <dbReference type="ARBA" id="ARBA00004477"/>
    </source>
</evidence>
<feature type="region of interest" description="Disordered" evidence="7">
    <location>
        <begin position="822"/>
        <end position="843"/>
    </location>
</feature>
<dbReference type="Proteomes" id="UP000694388">
    <property type="component" value="Unplaced"/>
</dbReference>
<reference evidence="9" key="2">
    <citation type="submission" date="2025-09" db="UniProtKB">
        <authorList>
            <consortium name="Ensembl"/>
        </authorList>
    </citation>
    <scope>IDENTIFICATION</scope>
</reference>
<feature type="region of interest" description="Disordered" evidence="7">
    <location>
        <begin position="701"/>
        <end position="721"/>
    </location>
</feature>
<feature type="compositionally biased region" description="Low complexity" evidence="7">
    <location>
        <begin position="894"/>
        <end position="909"/>
    </location>
</feature>
<reference evidence="9" key="1">
    <citation type="submission" date="2025-08" db="UniProtKB">
        <authorList>
            <consortium name="Ensembl"/>
        </authorList>
    </citation>
    <scope>IDENTIFICATION</scope>
</reference>
<feature type="compositionally biased region" description="Polar residues" evidence="7">
    <location>
        <begin position="24"/>
        <end position="35"/>
    </location>
</feature>
<dbReference type="InterPro" id="IPR003388">
    <property type="entry name" value="Reticulon"/>
</dbReference>
<dbReference type="AlphaFoldDB" id="A0A8C4WUX6"/>
<dbReference type="PROSITE" id="PS50845">
    <property type="entry name" value="RETICULON"/>
    <property type="match status" value="1"/>
</dbReference>
<evidence type="ECO:0000256" key="4">
    <source>
        <dbReference type="ARBA" id="ARBA00022989"/>
    </source>
</evidence>
<evidence type="ECO:0000256" key="7">
    <source>
        <dbReference type="SAM" id="MobiDB-lite"/>
    </source>
</evidence>
<dbReference type="Ensembl" id="ENSEBUT00000012822.1">
    <property type="protein sequence ID" value="ENSEBUP00000012246.1"/>
    <property type="gene ID" value="ENSEBUG00000007803.1"/>
</dbReference>
<evidence type="ECO:0000256" key="2">
    <source>
        <dbReference type="ARBA" id="ARBA00022692"/>
    </source>
</evidence>
<evidence type="ECO:0000256" key="3">
    <source>
        <dbReference type="ARBA" id="ARBA00022824"/>
    </source>
</evidence>
<dbReference type="PANTHER" id="PTHR45799:SF2">
    <property type="entry name" value="RETICULON-LIKE PROTEIN"/>
    <property type="match status" value="1"/>
</dbReference>
<keyword evidence="3 6" id="KW-0256">Endoplasmic reticulum</keyword>
<dbReference type="InterPro" id="IPR046964">
    <property type="entry name" value="RTN1-4"/>
</dbReference>